<evidence type="ECO:0000313" key="2">
    <source>
        <dbReference type="Proteomes" id="UP000007796"/>
    </source>
</evidence>
<dbReference type="InParanoid" id="F0XIZ5"/>
<evidence type="ECO:0000313" key="1">
    <source>
        <dbReference type="EMBL" id="EFX02402.1"/>
    </source>
</evidence>
<dbReference type="Proteomes" id="UP000007796">
    <property type="component" value="Unassembled WGS sequence"/>
</dbReference>
<dbReference type="AlphaFoldDB" id="F0XIZ5"/>
<dbReference type="GeneID" id="25975442"/>
<dbReference type="PANTHER" id="PTHR12652:SF25">
    <property type="entry name" value="MICROBODY (PEROXISOME) PROLIFERATION PROTEIN PEROXIN 11C (EUROFUNG)"/>
    <property type="match status" value="1"/>
</dbReference>
<gene>
    <name evidence="1" type="ORF">CMQ_2451</name>
</gene>
<organism evidence="2">
    <name type="scientific">Grosmannia clavigera (strain kw1407 / UAMH 11150)</name>
    <name type="common">Blue stain fungus</name>
    <name type="synonym">Graphiocladiella clavigera</name>
    <dbReference type="NCBI Taxonomy" id="655863"/>
    <lineage>
        <taxon>Eukaryota</taxon>
        <taxon>Fungi</taxon>
        <taxon>Dikarya</taxon>
        <taxon>Ascomycota</taxon>
        <taxon>Pezizomycotina</taxon>
        <taxon>Sordariomycetes</taxon>
        <taxon>Sordariomycetidae</taxon>
        <taxon>Ophiostomatales</taxon>
        <taxon>Ophiostomataceae</taxon>
        <taxon>Leptographium</taxon>
    </lineage>
</organism>
<sequence>MAPAKGLSPARLDAFLVRLNTVMQTPSGSDAVLATVCYGARTGSVLLTTAAGRQLAADVALDLAKRLRALGALATELRMMTRLWGMLSMYVWARQLLQQIMARTASKKKDPLDSLVAWSQLVSCSAYQMLENVAYLAQRGILPLSSQAQTAAYLWSSRAFCVYVAVELGRLAATLAAKTAKAATSNSKTAQDDLRAEVRELRRSAVRYMAFAPTTVHWSMEKGFLGESGVTLLGFVPAALQIHKVWSDAAGKS</sequence>
<dbReference type="eggNOG" id="ENOG502S1P2">
    <property type="taxonomic scope" value="Eukaryota"/>
</dbReference>
<keyword evidence="2" id="KW-1185">Reference proteome</keyword>
<dbReference type="RefSeq" id="XP_014171884.1">
    <property type="nucleotide sequence ID" value="XM_014316409.1"/>
</dbReference>
<dbReference type="HOGENOM" id="CLU_052213_0_1_1"/>
<accession>F0XIZ5</accession>
<proteinExistence type="predicted"/>
<name>F0XIZ5_GROCL</name>
<dbReference type="STRING" id="655863.F0XIZ5"/>
<dbReference type="OrthoDB" id="10005898at2759"/>
<protein>
    <submittedName>
        <fullName evidence="1">Peroxin 11c</fullName>
    </submittedName>
</protein>
<reference evidence="1 2" key="1">
    <citation type="journal article" date="2011" name="Proc. Natl. Acad. Sci. U.S.A.">
        <title>Genome and transcriptome analyses of the mountain pine beetle-fungal symbiont Grosmannia clavigera, a lodgepole pine pathogen.</title>
        <authorList>
            <person name="DiGuistini S."/>
            <person name="Wang Y."/>
            <person name="Liao N.Y."/>
            <person name="Taylor G."/>
            <person name="Tanguay P."/>
            <person name="Feau N."/>
            <person name="Henrissat B."/>
            <person name="Chan S.K."/>
            <person name="Hesse-Orce U."/>
            <person name="Alamouti S.M."/>
            <person name="Tsui C.K.M."/>
            <person name="Docking R.T."/>
            <person name="Levasseur A."/>
            <person name="Haridas S."/>
            <person name="Robertson G."/>
            <person name="Birol I."/>
            <person name="Holt R.A."/>
            <person name="Marra M.A."/>
            <person name="Hamelin R.C."/>
            <person name="Hirst M."/>
            <person name="Jones S.J.M."/>
            <person name="Bohlmann J."/>
            <person name="Breuil C."/>
        </authorList>
    </citation>
    <scope>NUCLEOTIDE SEQUENCE [LARGE SCALE GENOMIC DNA]</scope>
    <source>
        <strain evidence="2">kw1407 / UAMH 11150</strain>
    </source>
</reference>
<dbReference type="PANTHER" id="PTHR12652">
    <property type="entry name" value="PEROXISOMAL BIOGENESIS FACTOR 11"/>
    <property type="match status" value="1"/>
</dbReference>
<dbReference type="EMBL" id="GL629782">
    <property type="protein sequence ID" value="EFX02402.1"/>
    <property type="molecule type" value="Genomic_DNA"/>
</dbReference>